<reference evidence="1 2" key="1">
    <citation type="submission" date="2017-07" db="EMBL/GenBank/DDBJ databases">
        <title>Genome sequencing and assembly of Paenibacillus rigui.</title>
        <authorList>
            <person name="Mayilraj S."/>
        </authorList>
    </citation>
    <scope>NUCLEOTIDE SEQUENCE [LARGE SCALE GENOMIC DNA]</scope>
    <source>
        <strain evidence="1 2">JCM 16352</strain>
    </source>
</reference>
<sequence length="214" mass="25222">MNEHREIVYEIGNCLSVAFENMEYILLNREGIAKAWVRKVYVEREVFGTILDKYYSKSIYDYNVYVDHLKKIDCIQLLLSKAKSKPAFYNGVMGYFLQMSPSLRGFRLIQLDDRKAVELETHFFTPKGLETIFKARPISSLKFKKEATMNESEIIEAFNKDEQFMYRLIIDKIINAIEVQYAILKYVDSASKYLHMSSDHFGRNIRSVFNKDSW</sequence>
<evidence type="ECO:0000313" key="1">
    <source>
        <dbReference type="EMBL" id="OXM82528.1"/>
    </source>
</evidence>
<name>A0A229UGL0_9BACL</name>
<proteinExistence type="predicted"/>
<dbReference type="AlphaFoldDB" id="A0A229UGL0"/>
<protein>
    <submittedName>
        <fullName evidence="1">Uncharacterized protein</fullName>
    </submittedName>
</protein>
<gene>
    <name evidence="1" type="ORF">CF651_30555</name>
</gene>
<keyword evidence="2" id="KW-1185">Reference proteome</keyword>
<dbReference type="Proteomes" id="UP000215509">
    <property type="component" value="Unassembled WGS sequence"/>
</dbReference>
<evidence type="ECO:0000313" key="2">
    <source>
        <dbReference type="Proteomes" id="UP000215509"/>
    </source>
</evidence>
<organism evidence="1 2">
    <name type="scientific">Paenibacillus rigui</name>
    <dbReference type="NCBI Taxonomy" id="554312"/>
    <lineage>
        <taxon>Bacteria</taxon>
        <taxon>Bacillati</taxon>
        <taxon>Bacillota</taxon>
        <taxon>Bacilli</taxon>
        <taxon>Bacillales</taxon>
        <taxon>Paenibacillaceae</taxon>
        <taxon>Paenibacillus</taxon>
    </lineage>
</organism>
<dbReference type="EMBL" id="NMQW01000068">
    <property type="protein sequence ID" value="OXM82528.1"/>
    <property type="molecule type" value="Genomic_DNA"/>
</dbReference>
<accession>A0A229UGL0</accession>
<dbReference type="RefSeq" id="WP_094018647.1">
    <property type="nucleotide sequence ID" value="NZ_NMQW01000068.1"/>
</dbReference>
<comment type="caution">
    <text evidence="1">The sequence shown here is derived from an EMBL/GenBank/DDBJ whole genome shotgun (WGS) entry which is preliminary data.</text>
</comment>